<dbReference type="OrthoDB" id="214460at2157"/>
<dbReference type="EMBL" id="CP065856">
    <property type="protein sequence ID" value="QPV63733.1"/>
    <property type="molecule type" value="Genomic_DNA"/>
</dbReference>
<dbReference type="RefSeq" id="WP_198062516.1">
    <property type="nucleotide sequence ID" value="NZ_CP065856.1"/>
</dbReference>
<dbReference type="Proteomes" id="UP000595001">
    <property type="component" value="Chromosome"/>
</dbReference>
<organism evidence="2 3">
    <name type="scientific">Halosimplex litoreum</name>
    <dbReference type="NCBI Taxonomy" id="1198301"/>
    <lineage>
        <taxon>Archaea</taxon>
        <taxon>Methanobacteriati</taxon>
        <taxon>Methanobacteriota</taxon>
        <taxon>Stenosarchaea group</taxon>
        <taxon>Halobacteria</taxon>
        <taxon>Halobacteriales</taxon>
        <taxon>Haloarculaceae</taxon>
        <taxon>Halosimplex</taxon>
    </lineage>
</organism>
<dbReference type="KEGG" id="hlt:I7X12_03625"/>
<gene>
    <name evidence="2" type="ORF">I7X12_03625</name>
</gene>
<dbReference type="AlphaFoldDB" id="A0A7T3KW70"/>
<sequence length="296" mass="32398">MIVAETAEGYQFVTQPDHAALAGQFADAWGNDDFDRPEPFDSLVLAAYAHDTGWRTYDRRPHLADGDPVDFREMPAEPWIALYDEGIDAVAEMDAYAGLLVSMHGAGLRNQRYGLSPSWPETPPEYREFVDREHRRQRRLLEGLLDSEGGGAREDGTASGAPDSSATGADRDLLRSLHADGGVPDGYDGRLWADYRRLQAWDALSLAFCLTDDPPGYDEIGAVPTSDPRGDTTLSVARVGAEAYTIDPYPFEASPLAVSVPVRTVAKPIGDESSLARAYYGSGPETRRFTLRRAEA</sequence>
<protein>
    <submittedName>
        <fullName evidence="2">DUF3891 family protein</fullName>
    </submittedName>
</protein>
<evidence type="ECO:0000313" key="3">
    <source>
        <dbReference type="Proteomes" id="UP000595001"/>
    </source>
</evidence>
<feature type="region of interest" description="Disordered" evidence="1">
    <location>
        <begin position="142"/>
        <end position="168"/>
    </location>
</feature>
<dbReference type="InterPro" id="IPR024992">
    <property type="entry name" value="DUF3891"/>
</dbReference>
<proteinExistence type="predicted"/>
<evidence type="ECO:0000256" key="1">
    <source>
        <dbReference type="SAM" id="MobiDB-lite"/>
    </source>
</evidence>
<dbReference type="GeneID" id="60587552"/>
<dbReference type="Pfam" id="PF13030">
    <property type="entry name" value="DUF3891"/>
    <property type="match status" value="2"/>
</dbReference>
<evidence type="ECO:0000313" key="2">
    <source>
        <dbReference type="EMBL" id="QPV63733.1"/>
    </source>
</evidence>
<name>A0A7T3KW70_9EURY</name>
<keyword evidence="3" id="KW-1185">Reference proteome</keyword>
<accession>A0A7T3KW70</accession>
<reference evidence="2 3" key="1">
    <citation type="submission" date="2020-12" db="EMBL/GenBank/DDBJ databases">
        <title>Halosimplex halophilum sp. nov. and Halosimplex salinum sp. nov., two new members of the genus Halosimplex.</title>
        <authorList>
            <person name="Cui H.L."/>
        </authorList>
    </citation>
    <scope>NUCLEOTIDE SEQUENCE [LARGE SCALE GENOMIC DNA]</scope>
    <source>
        <strain evidence="2 3">YGH94</strain>
    </source>
</reference>